<dbReference type="PANTHER" id="PTHR10110:SF86">
    <property type="entry name" value="SODIUM_HYDROGEN EXCHANGER 7"/>
    <property type="match status" value="1"/>
</dbReference>
<feature type="transmembrane region" description="Helical" evidence="11">
    <location>
        <begin position="113"/>
        <end position="132"/>
    </location>
</feature>
<evidence type="ECO:0000313" key="14">
    <source>
        <dbReference type="Proteomes" id="UP000587396"/>
    </source>
</evidence>
<evidence type="ECO:0000256" key="6">
    <source>
        <dbReference type="ARBA" id="ARBA00023053"/>
    </source>
</evidence>
<dbReference type="GO" id="GO:0015385">
    <property type="term" value="F:sodium:proton antiporter activity"/>
    <property type="evidence" value="ECO:0007669"/>
    <property type="project" value="InterPro"/>
</dbReference>
<dbReference type="GO" id="GO:0015386">
    <property type="term" value="F:potassium:proton antiporter activity"/>
    <property type="evidence" value="ECO:0007669"/>
    <property type="project" value="TreeGrafter"/>
</dbReference>
<feature type="transmembrane region" description="Helical" evidence="11">
    <location>
        <begin position="85"/>
        <end position="107"/>
    </location>
</feature>
<feature type="domain" description="Cation/H+ exchanger transmembrane" evidence="12">
    <location>
        <begin position="17"/>
        <end position="412"/>
    </location>
</feature>
<sequence length="680" mass="71924">MELLEIVLLLLGAVLASSVLDQMMPRVSLPLVQIALGAAIAALWAGPLDLEVDPELFLVLFIAPLLFDESRRASKKDLWNSKGGIVSLAVGLVLAIVLVVGFALHWLVPSVPLAAAFALGAALGPTDAVAVSSLSKDVRLSTRQETLLSGEALLNDASGVVSFQFAVAAAVTGAFSLEQAGSAFAVSFVGGLALGVVLGLAFRLVIKAIRSRGFESTTVHVVFEVFTPFIVYLVAEAAGVSGILAVVAAGLLATLFPPKASPAAARLGIASSSVWDVLTFVLNGVVFVLLGMQLPRAILPTWDGGALGLPQLLGCVLVLTVLVEGVRFVWLLVMEAVHAHSGGEGGWRLSKAQVRDVLVTTLSGPKGAVTLSIAFTIPLMAGDGPFPERDLLIFLASGVILCTLLLANFVVPLLAPARDAAAGDELRDASLAVLRNVVAELDARADANGLVPTRVVMSRYVERIERLDDGAERAERMAELRAEVLERQKGYVVWAMGTGQVGQRAGEGALDRLERARSLLARQRKAGKASASAHGRRRSAALVARHAFGRRRGGSAAGEREEERILAENLAACAADYLRTRQGDADEAVADAARLLLAELEHRRRPDADGPGDALPAGLVPPSREGREGLLRRVADVEAEGLRLELEQIQSLRERGEISRETARDLREEVYLMQLGLNAA</sequence>
<feature type="transmembrane region" description="Helical" evidence="11">
    <location>
        <begin position="26"/>
        <end position="46"/>
    </location>
</feature>
<dbReference type="Gene3D" id="6.10.140.1330">
    <property type="match status" value="1"/>
</dbReference>
<proteinExistence type="predicted"/>
<keyword evidence="2" id="KW-0813">Transport</keyword>
<keyword evidence="5 11" id="KW-1133">Transmembrane helix</keyword>
<dbReference type="InterPro" id="IPR018422">
    <property type="entry name" value="Cation/H_exchanger_CPA1"/>
</dbReference>
<evidence type="ECO:0000256" key="8">
    <source>
        <dbReference type="ARBA" id="ARBA00023136"/>
    </source>
</evidence>
<evidence type="ECO:0000256" key="11">
    <source>
        <dbReference type="SAM" id="Phobius"/>
    </source>
</evidence>
<evidence type="ECO:0000256" key="1">
    <source>
        <dbReference type="ARBA" id="ARBA00004651"/>
    </source>
</evidence>
<evidence type="ECO:0000256" key="5">
    <source>
        <dbReference type="ARBA" id="ARBA00022989"/>
    </source>
</evidence>
<evidence type="ECO:0000256" key="7">
    <source>
        <dbReference type="ARBA" id="ARBA00023065"/>
    </source>
</evidence>
<dbReference type="PANTHER" id="PTHR10110">
    <property type="entry name" value="SODIUM/HYDROGEN EXCHANGER"/>
    <property type="match status" value="1"/>
</dbReference>
<dbReference type="GO" id="GO:0051453">
    <property type="term" value="P:regulation of intracellular pH"/>
    <property type="evidence" value="ECO:0007669"/>
    <property type="project" value="TreeGrafter"/>
</dbReference>
<gene>
    <name evidence="13" type="ORF">H7313_14550</name>
</gene>
<dbReference type="RefSeq" id="WP_185906232.1">
    <property type="nucleotide sequence ID" value="NZ_JACMSE010000015.1"/>
</dbReference>
<dbReference type="EMBL" id="JACMSE010000015">
    <property type="protein sequence ID" value="MBC2890553.1"/>
    <property type="molecule type" value="Genomic_DNA"/>
</dbReference>
<keyword evidence="14" id="KW-1185">Reference proteome</keyword>
<feature type="transmembrane region" description="Helical" evidence="11">
    <location>
        <begin position="183"/>
        <end position="205"/>
    </location>
</feature>
<keyword evidence="9" id="KW-0739">Sodium transport</keyword>
<dbReference type="Proteomes" id="UP000587396">
    <property type="component" value="Unassembled WGS sequence"/>
</dbReference>
<evidence type="ECO:0000256" key="10">
    <source>
        <dbReference type="SAM" id="MobiDB-lite"/>
    </source>
</evidence>
<comment type="subcellular location">
    <subcellularLocation>
        <location evidence="1">Cell membrane</location>
        <topology evidence="1">Multi-pass membrane protein</topology>
    </subcellularLocation>
</comment>
<feature type="region of interest" description="Disordered" evidence="10">
    <location>
        <begin position="604"/>
        <end position="623"/>
    </location>
</feature>
<evidence type="ECO:0000313" key="13">
    <source>
        <dbReference type="EMBL" id="MBC2890553.1"/>
    </source>
</evidence>
<dbReference type="InterPro" id="IPR006153">
    <property type="entry name" value="Cation/H_exchanger_TM"/>
</dbReference>
<feature type="transmembrane region" description="Helical" evidence="11">
    <location>
        <begin position="391"/>
        <end position="411"/>
    </location>
</feature>
<keyword evidence="6" id="KW-0915">Sodium</keyword>
<protein>
    <submittedName>
        <fullName evidence="13">Sodium:proton antiporter</fullName>
    </submittedName>
</protein>
<feature type="transmembrane region" description="Helical" evidence="11">
    <location>
        <begin position="311"/>
        <end position="333"/>
    </location>
</feature>
<keyword evidence="7" id="KW-0406">Ion transport</keyword>
<name>A0A842JEW8_9ACTN</name>
<evidence type="ECO:0000256" key="3">
    <source>
        <dbReference type="ARBA" id="ARBA00022475"/>
    </source>
</evidence>
<feature type="transmembrane region" description="Helical" evidence="11">
    <location>
        <begin position="357"/>
        <end position="379"/>
    </location>
</feature>
<evidence type="ECO:0000259" key="12">
    <source>
        <dbReference type="Pfam" id="PF00999"/>
    </source>
</evidence>
<keyword evidence="8 11" id="KW-0472">Membrane</keyword>
<feature type="transmembrane region" description="Helical" evidence="11">
    <location>
        <begin position="269"/>
        <end position="291"/>
    </location>
</feature>
<comment type="caution">
    <text evidence="13">The sequence shown here is derived from an EMBL/GenBank/DDBJ whole genome shotgun (WGS) entry which is preliminary data.</text>
</comment>
<accession>A0A842JEW8</accession>
<organism evidence="13 14">
    <name type="scientific">Gordonibacter massiliensis</name>
    <name type="common">ex Traore et al. 2017</name>
    <dbReference type="NCBI Taxonomy" id="1841863"/>
    <lineage>
        <taxon>Bacteria</taxon>
        <taxon>Bacillati</taxon>
        <taxon>Actinomycetota</taxon>
        <taxon>Coriobacteriia</taxon>
        <taxon>Eggerthellales</taxon>
        <taxon>Eggerthellaceae</taxon>
        <taxon>Gordonibacter</taxon>
    </lineage>
</organism>
<dbReference type="AlphaFoldDB" id="A0A842JEW8"/>
<dbReference type="GO" id="GO:0098719">
    <property type="term" value="P:sodium ion import across plasma membrane"/>
    <property type="evidence" value="ECO:0007669"/>
    <property type="project" value="TreeGrafter"/>
</dbReference>
<dbReference type="GO" id="GO:0005886">
    <property type="term" value="C:plasma membrane"/>
    <property type="evidence" value="ECO:0007669"/>
    <property type="project" value="UniProtKB-SubCell"/>
</dbReference>
<feature type="transmembrane region" description="Helical" evidence="11">
    <location>
        <begin position="153"/>
        <end position="177"/>
    </location>
</feature>
<evidence type="ECO:0000256" key="9">
    <source>
        <dbReference type="ARBA" id="ARBA00023201"/>
    </source>
</evidence>
<keyword evidence="3" id="KW-1003">Cell membrane</keyword>
<reference evidence="13 14" key="1">
    <citation type="submission" date="2020-08" db="EMBL/GenBank/DDBJ databases">
        <authorList>
            <person name="Liu C."/>
            <person name="Sun Q."/>
        </authorList>
    </citation>
    <scope>NUCLEOTIDE SEQUENCE [LARGE SCALE GENOMIC DNA]</scope>
    <source>
        <strain evidence="13 14">N22</strain>
    </source>
</reference>
<evidence type="ECO:0000256" key="4">
    <source>
        <dbReference type="ARBA" id="ARBA00022692"/>
    </source>
</evidence>
<dbReference type="Pfam" id="PF00999">
    <property type="entry name" value="Na_H_Exchanger"/>
    <property type="match status" value="1"/>
</dbReference>
<evidence type="ECO:0000256" key="2">
    <source>
        <dbReference type="ARBA" id="ARBA00022448"/>
    </source>
</evidence>
<keyword evidence="4 11" id="KW-0812">Transmembrane</keyword>